<name>A0A3M7SYF8_BRAPC</name>
<proteinExistence type="predicted"/>
<dbReference type="EMBL" id="REGN01000600">
    <property type="protein sequence ID" value="RNA40725.1"/>
    <property type="molecule type" value="Genomic_DNA"/>
</dbReference>
<evidence type="ECO:0000313" key="2">
    <source>
        <dbReference type="Proteomes" id="UP000276133"/>
    </source>
</evidence>
<organism evidence="1 2">
    <name type="scientific">Brachionus plicatilis</name>
    <name type="common">Marine rotifer</name>
    <name type="synonym">Brachionus muelleri</name>
    <dbReference type="NCBI Taxonomy" id="10195"/>
    <lineage>
        <taxon>Eukaryota</taxon>
        <taxon>Metazoa</taxon>
        <taxon>Spiralia</taxon>
        <taxon>Gnathifera</taxon>
        <taxon>Rotifera</taxon>
        <taxon>Eurotatoria</taxon>
        <taxon>Monogononta</taxon>
        <taxon>Pseudotrocha</taxon>
        <taxon>Ploima</taxon>
        <taxon>Brachionidae</taxon>
        <taxon>Brachionus</taxon>
    </lineage>
</organism>
<comment type="caution">
    <text evidence="1">The sequence shown here is derived from an EMBL/GenBank/DDBJ whole genome shotgun (WGS) entry which is preliminary data.</text>
</comment>
<protein>
    <submittedName>
        <fullName evidence="1">Uncharacterized protein</fullName>
    </submittedName>
</protein>
<dbReference type="Proteomes" id="UP000276133">
    <property type="component" value="Unassembled WGS sequence"/>
</dbReference>
<evidence type="ECO:0000313" key="1">
    <source>
        <dbReference type="EMBL" id="RNA40725.1"/>
    </source>
</evidence>
<keyword evidence="2" id="KW-1185">Reference proteome</keyword>
<sequence>MNFRGVNNDQILEEKNGAVKSISIRSFQFRKATLLNPKIYVCKNSANNQFLLIRVFYEYEFYKYEFSLTDSFILNKSSKKFRKLKLRIIKLFLIL</sequence>
<accession>A0A3M7SYF8</accession>
<reference evidence="1 2" key="1">
    <citation type="journal article" date="2018" name="Sci. Rep.">
        <title>Genomic signatures of local adaptation to the degree of environmental predictability in rotifers.</title>
        <authorList>
            <person name="Franch-Gras L."/>
            <person name="Hahn C."/>
            <person name="Garcia-Roger E.M."/>
            <person name="Carmona M.J."/>
            <person name="Serra M."/>
            <person name="Gomez A."/>
        </authorList>
    </citation>
    <scope>NUCLEOTIDE SEQUENCE [LARGE SCALE GENOMIC DNA]</scope>
    <source>
        <strain evidence="1">HYR1</strain>
    </source>
</reference>
<dbReference type="AlphaFoldDB" id="A0A3M7SYF8"/>
<gene>
    <name evidence="1" type="ORF">BpHYR1_004852</name>
</gene>